<evidence type="ECO:0000256" key="7">
    <source>
        <dbReference type="SAM" id="MobiDB-lite"/>
    </source>
</evidence>
<dbReference type="Gene3D" id="6.10.160.20">
    <property type="match status" value="1"/>
</dbReference>
<keyword evidence="4" id="KW-0539">Nucleus</keyword>
<proteinExistence type="inferred from homology"/>
<organism evidence="9 10">
    <name type="scientific">Dimargaris cristalligena</name>
    <dbReference type="NCBI Taxonomy" id="215637"/>
    <lineage>
        <taxon>Eukaryota</taxon>
        <taxon>Fungi</taxon>
        <taxon>Fungi incertae sedis</taxon>
        <taxon>Zoopagomycota</taxon>
        <taxon>Kickxellomycotina</taxon>
        <taxon>Dimargaritomycetes</taxon>
        <taxon>Dimargaritales</taxon>
        <taxon>Dimargaritaceae</taxon>
        <taxon>Dimargaris</taxon>
    </lineage>
</organism>
<dbReference type="Pfam" id="PF09696">
    <property type="entry name" value="Ctf8"/>
    <property type="match status" value="1"/>
</dbReference>
<dbReference type="AlphaFoldDB" id="A0A4P9ZR95"/>
<comment type="subcellular location">
    <subcellularLocation>
        <location evidence="1">Nucleus</location>
    </subcellularLocation>
</comment>
<name>A0A4P9ZR95_9FUNG</name>
<protein>
    <recommendedName>
        <fullName evidence="8">Histone deacetylase complex subunit SAP30 Sin3 binding domain-containing protein</fullName>
    </recommendedName>
</protein>
<reference evidence="10" key="1">
    <citation type="journal article" date="2018" name="Nat. Microbiol.">
        <title>Leveraging single-cell genomics to expand the fungal tree of life.</title>
        <authorList>
            <person name="Ahrendt S.R."/>
            <person name="Quandt C.A."/>
            <person name="Ciobanu D."/>
            <person name="Clum A."/>
            <person name="Salamov A."/>
            <person name="Andreopoulos B."/>
            <person name="Cheng J.F."/>
            <person name="Woyke T."/>
            <person name="Pelin A."/>
            <person name="Henrissat B."/>
            <person name="Reynolds N.K."/>
            <person name="Benny G.L."/>
            <person name="Smith M.E."/>
            <person name="James T.Y."/>
            <person name="Grigoriev I.V."/>
        </authorList>
    </citation>
    <scope>NUCLEOTIDE SEQUENCE [LARGE SCALE GENOMIC DNA]</scope>
    <source>
        <strain evidence="10">RSA 468</strain>
    </source>
</reference>
<evidence type="ECO:0000256" key="3">
    <source>
        <dbReference type="ARBA" id="ARBA00023125"/>
    </source>
</evidence>
<dbReference type="GO" id="GO:0003677">
    <property type="term" value="F:DNA binding"/>
    <property type="evidence" value="ECO:0007669"/>
    <property type="project" value="UniProtKB-KW"/>
</dbReference>
<evidence type="ECO:0000313" key="10">
    <source>
        <dbReference type="Proteomes" id="UP000268162"/>
    </source>
</evidence>
<dbReference type="InterPro" id="IPR038291">
    <property type="entry name" value="SAP30_C_sf"/>
</dbReference>
<evidence type="ECO:0000256" key="2">
    <source>
        <dbReference type="ARBA" id="ARBA00022705"/>
    </source>
</evidence>
<dbReference type="EMBL" id="ML002768">
    <property type="protein sequence ID" value="RKP35865.1"/>
    <property type="molecule type" value="Genomic_DNA"/>
</dbReference>
<dbReference type="InterPro" id="IPR025718">
    <property type="entry name" value="SAP30_Sin3-bd"/>
</dbReference>
<dbReference type="GO" id="GO:0031390">
    <property type="term" value="C:Ctf18 RFC-like complex"/>
    <property type="evidence" value="ECO:0007669"/>
    <property type="project" value="InterPro"/>
</dbReference>
<gene>
    <name evidence="9" type="ORF">BJ085DRAFT_37153</name>
</gene>
<dbReference type="InterPro" id="IPR018607">
    <property type="entry name" value="Ctf8"/>
</dbReference>
<dbReference type="PANTHER" id="PTHR28605:SF1">
    <property type="entry name" value="CHROMOSOME TRANSMISSION FIDELITY FACTOR 8"/>
    <property type="match status" value="1"/>
</dbReference>
<evidence type="ECO:0000256" key="1">
    <source>
        <dbReference type="ARBA" id="ARBA00004123"/>
    </source>
</evidence>
<dbReference type="GO" id="GO:0006260">
    <property type="term" value="P:DNA replication"/>
    <property type="evidence" value="ECO:0007669"/>
    <property type="project" value="UniProtKB-KW"/>
</dbReference>
<dbReference type="Proteomes" id="UP000268162">
    <property type="component" value="Unassembled WGS sequence"/>
</dbReference>
<dbReference type="Pfam" id="PF13867">
    <property type="entry name" value="SAP30_Sin3_bdg"/>
    <property type="match status" value="1"/>
</dbReference>
<evidence type="ECO:0000256" key="6">
    <source>
        <dbReference type="ARBA" id="ARBA00038447"/>
    </source>
</evidence>
<keyword evidence="5" id="KW-0131">Cell cycle</keyword>
<evidence type="ECO:0000256" key="4">
    <source>
        <dbReference type="ARBA" id="ARBA00023242"/>
    </source>
</evidence>
<feature type="compositionally biased region" description="Polar residues" evidence="7">
    <location>
        <begin position="9"/>
        <end position="21"/>
    </location>
</feature>
<evidence type="ECO:0000313" key="9">
    <source>
        <dbReference type="EMBL" id="RKP35865.1"/>
    </source>
</evidence>
<feature type="domain" description="Histone deacetylase complex subunit SAP30 Sin3 binding" evidence="8">
    <location>
        <begin position="48"/>
        <end position="73"/>
    </location>
</feature>
<sequence>MGPRPKQAPTLTQSANGAKRTSSNDSSHRSSTAVPSGPVKLDFNTMNIHTLRKYRQVHRLNTKNRASKEELVTGSLPPLFIVELQGSLQSEVASLAGENVGDLTLDPEFKPGSIARLTVGQHRLQGKIEKLAKPLAYVEANPSSNDGSNTTYTINQIIYYKVIFKERPHLIVGSS</sequence>
<dbReference type="PANTHER" id="PTHR28605">
    <property type="entry name" value="CTF8, CHROMOSOME TRANSMISSION FIDELITY FACTOR 8 HOMOLOG (S. CEREVISIAE)"/>
    <property type="match status" value="1"/>
</dbReference>
<evidence type="ECO:0000256" key="5">
    <source>
        <dbReference type="ARBA" id="ARBA00023306"/>
    </source>
</evidence>
<feature type="region of interest" description="Disordered" evidence="7">
    <location>
        <begin position="1"/>
        <end position="38"/>
    </location>
</feature>
<keyword evidence="10" id="KW-1185">Reference proteome</keyword>
<dbReference type="GO" id="GO:0007064">
    <property type="term" value="P:mitotic sister chromatid cohesion"/>
    <property type="evidence" value="ECO:0007669"/>
    <property type="project" value="InterPro"/>
</dbReference>
<keyword evidence="2" id="KW-0235">DNA replication</keyword>
<evidence type="ECO:0000259" key="8">
    <source>
        <dbReference type="Pfam" id="PF13867"/>
    </source>
</evidence>
<accession>A0A4P9ZR95</accession>
<comment type="similarity">
    <text evidence="6">Belongs to the CTF8 family.</text>
</comment>
<keyword evidence="3" id="KW-0238">DNA-binding</keyword>